<gene>
    <name evidence="3" type="ORF">GHT06_010904</name>
</gene>
<keyword evidence="4" id="KW-1185">Reference proteome</keyword>
<dbReference type="EMBL" id="WJBH02000002">
    <property type="protein sequence ID" value="KAI9563441.1"/>
    <property type="molecule type" value="Genomic_DNA"/>
</dbReference>
<sequence length="169" mass="18694">MNRKLLAAASVLIGLVSIGAQIASYVHTRQVVDYVSSGLWGGAFMIASATFILLEKPGKDRWIVTLTCLSLASGLIMMIIYSWNLNRFFRVYTTWEICEFYAPGLLIDPSMCKALVTLHGLMIALGFFAVLINSALLVLTCRKSVRKPQPKHSPESDPFAPSRLRSTLI</sequence>
<feature type="region of interest" description="Disordered" evidence="1">
    <location>
        <begin position="147"/>
        <end position="169"/>
    </location>
</feature>
<evidence type="ECO:0000256" key="2">
    <source>
        <dbReference type="SAM" id="Phobius"/>
    </source>
</evidence>
<dbReference type="Proteomes" id="UP000820818">
    <property type="component" value="Linkage Group LG2"/>
</dbReference>
<accession>A0AAD5LIQ6</accession>
<reference evidence="3 4" key="1">
    <citation type="submission" date="2022-05" db="EMBL/GenBank/DDBJ databases">
        <title>A multi-omics perspective on studying reproductive biology in Daphnia sinensis.</title>
        <authorList>
            <person name="Jia J."/>
        </authorList>
    </citation>
    <scope>NUCLEOTIDE SEQUENCE [LARGE SCALE GENOMIC DNA]</scope>
    <source>
        <strain evidence="3 4">WSL</strain>
    </source>
</reference>
<name>A0AAD5LIQ6_9CRUS</name>
<keyword evidence="2" id="KW-0472">Membrane</keyword>
<evidence type="ECO:0000313" key="4">
    <source>
        <dbReference type="Proteomes" id="UP000820818"/>
    </source>
</evidence>
<organism evidence="3 4">
    <name type="scientific">Daphnia sinensis</name>
    <dbReference type="NCBI Taxonomy" id="1820382"/>
    <lineage>
        <taxon>Eukaryota</taxon>
        <taxon>Metazoa</taxon>
        <taxon>Ecdysozoa</taxon>
        <taxon>Arthropoda</taxon>
        <taxon>Crustacea</taxon>
        <taxon>Branchiopoda</taxon>
        <taxon>Diplostraca</taxon>
        <taxon>Cladocera</taxon>
        <taxon>Anomopoda</taxon>
        <taxon>Daphniidae</taxon>
        <taxon>Daphnia</taxon>
        <taxon>Daphnia similis group</taxon>
    </lineage>
</organism>
<evidence type="ECO:0000313" key="3">
    <source>
        <dbReference type="EMBL" id="KAI9563441.1"/>
    </source>
</evidence>
<comment type="caution">
    <text evidence="3">The sequence shown here is derived from an EMBL/GenBank/DDBJ whole genome shotgun (WGS) entry which is preliminary data.</text>
</comment>
<feature type="transmembrane region" description="Helical" evidence="2">
    <location>
        <begin position="38"/>
        <end position="55"/>
    </location>
</feature>
<keyword evidence="2" id="KW-1133">Transmembrane helix</keyword>
<keyword evidence="2" id="KW-0812">Transmembrane</keyword>
<dbReference type="AlphaFoldDB" id="A0AAD5LIQ6"/>
<evidence type="ECO:0000256" key="1">
    <source>
        <dbReference type="SAM" id="MobiDB-lite"/>
    </source>
</evidence>
<proteinExistence type="predicted"/>
<protein>
    <submittedName>
        <fullName evidence="3">Uncharacterized protein</fullName>
    </submittedName>
</protein>
<feature type="transmembrane region" description="Helical" evidence="2">
    <location>
        <begin position="62"/>
        <end position="83"/>
    </location>
</feature>
<feature type="transmembrane region" description="Helical" evidence="2">
    <location>
        <begin position="118"/>
        <end position="139"/>
    </location>
</feature>